<protein>
    <recommendedName>
        <fullName evidence="7">NB-ARC domain-containing protein</fullName>
    </recommendedName>
</protein>
<dbReference type="Proteomes" id="UP000324705">
    <property type="component" value="Chromosome 5B"/>
</dbReference>
<dbReference type="Gene3D" id="1.10.8.430">
    <property type="entry name" value="Helical domain of apoptotic protease-activating factors"/>
    <property type="match status" value="1"/>
</dbReference>
<organism evidence="5 6">
    <name type="scientific">Triticum turgidum subsp. durum</name>
    <name type="common">Durum wheat</name>
    <name type="synonym">Triticum durum</name>
    <dbReference type="NCBI Taxonomy" id="4567"/>
    <lineage>
        <taxon>Eukaryota</taxon>
        <taxon>Viridiplantae</taxon>
        <taxon>Streptophyta</taxon>
        <taxon>Embryophyta</taxon>
        <taxon>Tracheophyta</taxon>
        <taxon>Spermatophyta</taxon>
        <taxon>Magnoliopsida</taxon>
        <taxon>Liliopsida</taxon>
        <taxon>Poales</taxon>
        <taxon>Poaceae</taxon>
        <taxon>BOP clade</taxon>
        <taxon>Pooideae</taxon>
        <taxon>Triticodae</taxon>
        <taxon>Triticeae</taxon>
        <taxon>Triticinae</taxon>
        <taxon>Triticum</taxon>
    </lineage>
</organism>
<dbReference type="Pfam" id="PF00931">
    <property type="entry name" value="NB-ARC"/>
    <property type="match status" value="1"/>
</dbReference>
<dbReference type="GO" id="GO:0098542">
    <property type="term" value="P:defense response to other organism"/>
    <property type="evidence" value="ECO:0007669"/>
    <property type="project" value="TreeGrafter"/>
</dbReference>
<evidence type="ECO:0000256" key="2">
    <source>
        <dbReference type="ARBA" id="ARBA00022821"/>
    </source>
</evidence>
<feature type="domain" description="NB-ARC" evidence="3">
    <location>
        <begin position="34"/>
        <end position="198"/>
    </location>
</feature>
<dbReference type="Gene3D" id="3.40.50.300">
    <property type="entry name" value="P-loop containing nucleotide triphosphate hydrolases"/>
    <property type="match status" value="1"/>
</dbReference>
<dbReference type="Pfam" id="PF23559">
    <property type="entry name" value="WHD_DRP"/>
    <property type="match status" value="1"/>
</dbReference>
<accession>A0A9R0WXT5</accession>
<evidence type="ECO:0000256" key="1">
    <source>
        <dbReference type="ARBA" id="ARBA00022737"/>
    </source>
</evidence>
<dbReference type="Gramene" id="TRITD5Bv1G002500.2">
    <property type="protein sequence ID" value="TRITD5Bv1G002500.2"/>
    <property type="gene ID" value="TRITD5Bv1G002500"/>
</dbReference>
<dbReference type="AlphaFoldDB" id="A0A9R0WXT5"/>
<dbReference type="PRINTS" id="PR00364">
    <property type="entry name" value="DISEASERSIST"/>
</dbReference>
<keyword evidence="2" id="KW-0611">Plant defense</keyword>
<dbReference type="InterPro" id="IPR044974">
    <property type="entry name" value="Disease_R_plants"/>
</dbReference>
<sequence length="362" mass="40976">MPDNSSNVQQVTGIRETISDVEEELIIGRTEETQEIVATLCESITPENKTTILPIYGIGGIGKTTLAQLVFNDSRFTGYSRVWIHVSQNLDLNKIGNSIISQLSDESHVTSKQIISKKVKELFAGKKILIVLDDMWETNPRTLKELKAMLRPVVSSMVAVIVTTRDEAIAREICRAAEPYKLDTLTDKLCWKIIKQQTAFKDRSDKQQLKRVGKEIAAKCGGVALAAQSLGYTLKGKTSDEWESVRDNYIWNLSTSADPSSIDHEVLASLLLSYSRMPDWLKLCFSYCAVFPKGHNIAKHYLIHQWIALGFIEPSKMFDTMQLCEKYVTQLLGMSFLEYSKTFLVLILTQHTVAKKYYYKTK</sequence>
<reference evidence="5 6" key="1">
    <citation type="submission" date="2017-09" db="EMBL/GenBank/DDBJ databases">
        <authorList>
            <consortium name="International Durum Wheat Genome Sequencing Consortium (IDWGSC)"/>
            <person name="Milanesi L."/>
        </authorList>
    </citation>
    <scope>NUCLEOTIDE SEQUENCE [LARGE SCALE GENOMIC DNA]</scope>
    <source>
        <strain evidence="6">cv. Svevo</strain>
    </source>
</reference>
<dbReference type="GO" id="GO:0043531">
    <property type="term" value="F:ADP binding"/>
    <property type="evidence" value="ECO:0007669"/>
    <property type="project" value="InterPro"/>
</dbReference>
<evidence type="ECO:0008006" key="7">
    <source>
        <dbReference type="Google" id="ProtNLM"/>
    </source>
</evidence>
<dbReference type="OMA" id="CDEENTI"/>
<dbReference type="EMBL" id="LT934120">
    <property type="protein sequence ID" value="VAI26344.1"/>
    <property type="molecule type" value="Genomic_DNA"/>
</dbReference>
<proteinExistence type="predicted"/>
<dbReference type="InterPro" id="IPR002182">
    <property type="entry name" value="NB-ARC"/>
</dbReference>
<dbReference type="InterPro" id="IPR042197">
    <property type="entry name" value="Apaf_helical"/>
</dbReference>
<dbReference type="InterPro" id="IPR058922">
    <property type="entry name" value="WHD_DRP"/>
</dbReference>
<keyword evidence="1" id="KW-0677">Repeat</keyword>
<evidence type="ECO:0000313" key="5">
    <source>
        <dbReference type="EMBL" id="VAI26344.1"/>
    </source>
</evidence>
<evidence type="ECO:0000313" key="6">
    <source>
        <dbReference type="Proteomes" id="UP000324705"/>
    </source>
</evidence>
<dbReference type="SUPFAM" id="SSF52540">
    <property type="entry name" value="P-loop containing nucleoside triphosphate hydrolases"/>
    <property type="match status" value="1"/>
</dbReference>
<keyword evidence="6" id="KW-1185">Reference proteome</keyword>
<evidence type="ECO:0000259" key="3">
    <source>
        <dbReference type="Pfam" id="PF00931"/>
    </source>
</evidence>
<dbReference type="InterPro" id="IPR027417">
    <property type="entry name" value="P-loop_NTPase"/>
</dbReference>
<dbReference type="PANTHER" id="PTHR23155:SF1075">
    <property type="entry name" value="OS06G0644300 PROTEIN"/>
    <property type="match status" value="1"/>
</dbReference>
<dbReference type="InterPro" id="IPR036388">
    <property type="entry name" value="WH-like_DNA-bd_sf"/>
</dbReference>
<dbReference type="PANTHER" id="PTHR23155">
    <property type="entry name" value="DISEASE RESISTANCE PROTEIN RP"/>
    <property type="match status" value="1"/>
</dbReference>
<evidence type="ECO:0000259" key="4">
    <source>
        <dbReference type="Pfam" id="PF23559"/>
    </source>
</evidence>
<dbReference type="Gene3D" id="1.10.10.10">
    <property type="entry name" value="Winged helix-like DNA-binding domain superfamily/Winged helix DNA-binding domain"/>
    <property type="match status" value="1"/>
</dbReference>
<gene>
    <name evidence="5" type="ORF">TRITD_5Bv1G002500</name>
</gene>
<feature type="domain" description="Disease resistance protein winged helix" evidence="4">
    <location>
        <begin position="290"/>
        <end position="338"/>
    </location>
</feature>
<name>A0A9R0WXT5_TRITD</name>